<accession>A0ABU7WKD5</accession>
<feature type="domain" description="OB" evidence="2">
    <location>
        <begin position="30"/>
        <end position="101"/>
    </location>
</feature>
<organism evidence="3 4">
    <name type="scientific">Luteimonas flava</name>
    <dbReference type="NCBI Taxonomy" id="3115822"/>
    <lineage>
        <taxon>Bacteria</taxon>
        <taxon>Pseudomonadati</taxon>
        <taxon>Pseudomonadota</taxon>
        <taxon>Gammaproteobacteria</taxon>
        <taxon>Lysobacterales</taxon>
        <taxon>Lysobacteraceae</taxon>
        <taxon>Luteimonas</taxon>
    </lineage>
</organism>
<evidence type="ECO:0000313" key="3">
    <source>
        <dbReference type="EMBL" id="MEF3084023.1"/>
    </source>
</evidence>
<feature type="non-terminal residue" evidence="3">
    <location>
        <position position="1"/>
    </location>
</feature>
<dbReference type="Proteomes" id="UP001358324">
    <property type="component" value="Unassembled WGS sequence"/>
</dbReference>
<dbReference type="InterPro" id="IPR012340">
    <property type="entry name" value="NA-bd_OB-fold"/>
</dbReference>
<evidence type="ECO:0000256" key="1">
    <source>
        <dbReference type="ARBA" id="ARBA00022490"/>
    </source>
</evidence>
<dbReference type="EMBL" id="JAZHBM010000060">
    <property type="protein sequence ID" value="MEF3084023.1"/>
    <property type="molecule type" value="Genomic_DNA"/>
</dbReference>
<dbReference type="Gene3D" id="2.40.50.140">
    <property type="entry name" value="Nucleic acid-binding proteins"/>
    <property type="match status" value="1"/>
</dbReference>
<feature type="non-terminal residue" evidence="3">
    <location>
        <position position="102"/>
    </location>
</feature>
<proteinExistence type="predicted"/>
<dbReference type="InterPro" id="IPR004365">
    <property type="entry name" value="NA-bd_OB_tRNA"/>
</dbReference>
<dbReference type="CDD" id="cd04485">
    <property type="entry name" value="DnaE_OBF"/>
    <property type="match status" value="1"/>
</dbReference>
<dbReference type="Pfam" id="PF01336">
    <property type="entry name" value="tRNA_anti-codon"/>
    <property type="match status" value="1"/>
</dbReference>
<sequence length="102" mass="11579">HMFDSFAPEARRFARTKLADLEPSRDPRILCGVITGIRPQMTQRGKLLIVTLDDKSAVVEVTVYAEVFEEHKHMFKEDEFLAVIGKVSEDRFSGGLRISAEK</sequence>
<evidence type="ECO:0000313" key="4">
    <source>
        <dbReference type="Proteomes" id="UP001358324"/>
    </source>
</evidence>
<dbReference type="RefSeq" id="WP_332079759.1">
    <property type="nucleotide sequence ID" value="NZ_JAZHBM010000060.1"/>
</dbReference>
<comment type="caution">
    <text evidence="3">The sequence shown here is derived from an EMBL/GenBank/DDBJ whole genome shotgun (WGS) entry which is preliminary data.</text>
</comment>
<evidence type="ECO:0000259" key="2">
    <source>
        <dbReference type="Pfam" id="PF01336"/>
    </source>
</evidence>
<name>A0ABU7WKD5_9GAMM</name>
<gene>
    <name evidence="3" type="ORF">V3391_17680</name>
</gene>
<keyword evidence="4" id="KW-1185">Reference proteome</keyword>
<reference evidence="3 4" key="1">
    <citation type="submission" date="2024-01" db="EMBL/GenBank/DDBJ databases">
        <title>Novel species of the genus Luteimonas isolated from rivers.</title>
        <authorList>
            <person name="Lu H."/>
        </authorList>
    </citation>
    <scope>NUCLEOTIDE SEQUENCE [LARGE SCALE GENOMIC DNA]</scope>
    <source>
        <strain evidence="3 4">SMYT11W</strain>
    </source>
</reference>
<dbReference type="SUPFAM" id="SSF50249">
    <property type="entry name" value="Nucleic acid-binding proteins"/>
    <property type="match status" value="1"/>
</dbReference>
<protein>
    <submittedName>
        <fullName evidence="3">OB-fold nucleic acid binding domain-containing protein</fullName>
    </submittedName>
</protein>
<keyword evidence="1" id="KW-0963">Cytoplasm</keyword>